<gene>
    <name evidence="3" type="ORF">SAMN04488109_2871</name>
</gene>
<protein>
    <recommendedName>
        <fullName evidence="2">DUF4412 domain-containing protein</fullName>
    </recommendedName>
</protein>
<dbReference type="RefSeq" id="WP_178377114.1">
    <property type="nucleotide sequence ID" value="NZ_FQWQ01000002.1"/>
</dbReference>
<dbReference type="Proteomes" id="UP000184212">
    <property type="component" value="Unassembled WGS sequence"/>
</dbReference>
<feature type="signal peptide" evidence="1">
    <location>
        <begin position="1"/>
        <end position="21"/>
    </location>
</feature>
<evidence type="ECO:0000313" key="4">
    <source>
        <dbReference type="Proteomes" id="UP000184212"/>
    </source>
</evidence>
<evidence type="ECO:0000313" key="3">
    <source>
        <dbReference type="EMBL" id="SHH14578.1"/>
    </source>
</evidence>
<keyword evidence="1" id="KW-0732">Signal</keyword>
<accession>A0A1M5QKQ1</accession>
<keyword evidence="4" id="KW-1185">Reference proteome</keyword>
<evidence type="ECO:0000259" key="2">
    <source>
        <dbReference type="Pfam" id="PF14371"/>
    </source>
</evidence>
<organism evidence="3 4">
    <name type="scientific">Chryseolinea serpens</name>
    <dbReference type="NCBI Taxonomy" id="947013"/>
    <lineage>
        <taxon>Bacteria</taxon>
        <taxon>Pseudomonadati</taxon>
        <taxon>Bacteroidota</taxon>
        <taxon>Cytophagia</taxon>
        <taxon>Cytophagales</taxon>
        <taxon>Fulvivirgaceae</taxon>
        <taxon>Chryseolinea</taxon>
    </lineage>
</organism>
<feature type="chain" id="PRO_5012906396" description="DUF4412 domain-containing protein" evidence="1">
    <location>
        <begin position="22"/>
        <end position="282"/>
    </location>
</feature>
<evidence type="ECO:0000256" key="1">
    <source>
        <dbReference type="SAM" id="SignalP"/>
    </source>
</evidence>
<proteinExistence type="predicted"/>
<reference evidence="3 4" key="1">
    <citation type="submission" date="2016-11" db="EMBL/GenBank/DDBJ databases">
        <authorList>
            <person name="Jaros S."/>
            <person name="Januszkiewicz K."/>
            <person name="Wedrychowicz H."/>
        </authorList>
    </citation>
    <scope>NUCLEOTIDE SEQUENCE [LARGE SCALE GENOMIC DNA]</scope>
    <source>
        <strain evidence="3 4">DSM 24574</strain>
    </source>
</reference>
<dbReference type="Pfam" id="PF14371">
    <property type="entry name" value="DUF4412"/>
    <property type="match status" value="1"/>
</dbReference>
<dbReference type="AlphaFoldDB" id="A0A1M5QKQ1"/>
<feature type="domain" description="DUF4412" evidence="2">
    <location>
        <begin position="108"/>
        <end position="275"/>
    </location>
</feature>
<sequence length="282" mass="32188">MKKTLILLLLLTVTLTHHIHAQSWEGIINWTMKMEITDPQMKAQMDAAQKQMSDPATQAKMKEMQAKMDDPQFKAMMESNPQMKAQIENMLKAAQGGNLNSMFPKGMQIKVKNNNSITKMDGGMMSNWEVLHLTDKNTTYRLDRENKTFSVMPQYTADKDKEKVDYKVTKTSETTKILGYTCTKYAVESTSKDPEAKKYAMTQFFWTTTDIKGIDLKSLSKQRMGNSQQSLFYEQIEGVPLKIEMNMPQGHMAMEVTELKKQSLPASDFEVPAGYKEVKSAF</sequence>
<name>A0A1M5QKQ1_9BACT</name>
<dbReference type="InterPro" id="IPR025524">
    <property type="entry name" value="DUF4412"/>
</dbReference>
<dbReference type="EMBL" id="FQWQ01000002">
    <property type="protein sequence ID" value="SHH14578.1"/>
    <property type="molecule type" value="Genomic_DNA"/>
</dbReference>